<protein>
    <submittedName>
        <fullName evidence="2">Portal protein</fullName>
    </submittedName>
</protein>
<dbReference type="Proteomes" id="UP000065511">
    <property type="component" value="Chromosome"/>
</dbReference>
<reference evidence="2 4" key="1">
    <citation type="submission" date="2014-12" db="EMBL/GenBank/DDBJ databases">
        <title>Draft genome sequences of 29 type strains of Enterococci.</title>
        <authorList>
            <person name="Zhong Z."/>
            <person name="Sun Z."/>
            <person name="Liu W."/>
            <person name="Zhang W."/>
            <person name="Zhang H."/>
        </authorList>
    </citation>
    <scope>NUCLEOTIDE SEQUENCE [LARGE SCALE GENOMIC DNA]</scope>
    <source>
        <strain evidence="2 4">DSM 22801</strain>
    </source>
</reference>
<dbReference type="NCBIfam" id="TIGR01538">
    <property type="entry name" value="portal_SPP1"/>
    <property type="match status" value="1"/>
</dbReference>
<dbReference type="Pfam" id="PF05133">
    <property type="entry name" value="SPP1_portal"/>
    <property type="match status" value="1"/>
</dbReference>
<dbReference type="EMBL" id="CP013614">
    <property type="protein sequence ID" value="ALS03091.1"/>
    <property type="molecule type" value="Genomic_DNA"/>
</dbReference>
<evidence type="ECO:0000313" key="2">
    <source>
        <dbReference type="EMBL" id="OJG93039.1"/>
    </source>
</evidence>
<accession>A0A0S3KFP3</accession>
<sequence length="516" mass="59115">MNNENEEVSEKFDRVNEFEHGTDISYSSDVNVNYVSFSVESNIHYRYSLAEDLLNDSDVLAKMIFHHNEHQVPRLQVLDDYYKAKNTNIIKNRRRKEKEKADHRAAHNFGKVLSTFDVGYNTGNPLKIQIDNEDSQKTIDDFNLDNDIDGLNGELWLDMDKYGRAYEVVYRDEDDVDYVDLCNVFETFVVYDTTVKRRPILAVRYPKTKFTVDADKQYIQPIIYTKDNIITYDETTIAAIELKNPNEAPHDYKEVQITEFSPNRFRMGLYEDILSQIDLYDAGQSDTANYMTDLNDAMLVISGDIEAAGLTTDDAIKQKEANMLLLESGTDINGNKTSVAAEYIYKQYDVNGVEAYKERVRNGIHEISMVPDLTDTNFSGVQSGEAMKYKMFGFNQMTAVKQRLFKKSLVRRYRLLFNLKSSVSEIDNSDLKGLRIVFTPNLPKAILEELKTLVDSGAELSQETILGLASFIDDVQAEINRVKQEGQPVPGTDQEKDQLKKEQAEFLAKQAKSEED</sequence>
<evidence type="ECO:0000313" key="4">
    <source>
        <dbReference type="Proteomes" id="UP000183039"/>
    </source>
</evidence>
<dbReference type="AlphaFoldDB" id="A0A0S3KFP3"/>
<gene>
    <name evidence="1" type="ORF">ATZ33_17425</name>
    <name evidence="2" type="ORF">RV15_GL002173</name>
</gene>
<proteinExistence type="predicted"/>
<name>A0A0S3KFP3_9ENTE</name>
<organism evidence="2 4">
    <name type="scientific">Enterococcus silesiacus</name>
    <dbReference type="NCBI Taxonomy" id="332949"/>
    <lineage>
        <taxon>Bacteria</taxon>
        <taxon>Bacillati</taxon>
        <taxon>Bacillota</taxon>
        <taxon>Bacilli</taxon>
        <taxon>Lactobacillales</taxon>
        <taxon>Enterococcaceae</taxon>
        <taxon>Enterococcus</taxon>
    </lineage>
</organism>
<dbReference type="Proteomes" id="UP000183039">
    <property type="component" value="Unassembled WGS sequence"/>
</dbReference>
<dbReference type="EMBL" id="JXLC01000003">
    <property type="protein sequence ID" value="OJG93039.1"/>
    <property type="molecule type" value="Genomic_DNA"/>
</dbReference>
<keyword evidence="3" id="KW-1185">Reference proteome</keyword>
<dbReference type="InterPro" id="IPR021145">
    <property type="entry name" value="Portal_protein_SPP1_Gp6-like"/>
</dbReference>
<reference evidence="1 3" key="2">
    <citation type="submission" date="2015-12" db="EMBL/GenBank/DDBJ databases">
        <authorList>
            <person name="Lauer A."/>
            <person name="Humrighouse B."/>
            <person name="Loparev V."/>
            <person name="Shewmaker P.L."/>
            <person name="Whitney A.M."/>
            <person name="McLaughlin R.W."/>
        </authorList>
    </citation>
    <scope>NUCLEOTIDE SEQUENCE [LARGE SCALE GENOMIC DNA]</scope>
    <source>
        <strain evidence="1 3">LMG 23085</strain>
    </source>
</reference>
<dbReference type="RefSeq" id="WP_071876597.1">
    <property type="nucleotide sequence ID" value="NZ_JXLC01000003.1"/>
</dbReference>
<dbReference type="InterPro" id="IPR006428">
    <property type="entry name" value="Portal_SPP1-type"/>
</dbReference>
<evidence type="ECO:0000313" key="3">
    <source>
        <dbReference type="Proteomes" id="UP000065511"/>
    </source>
</evidence>
<dbReference type="OrthoDB" id="3189403at2"/>
<evidence type="ECO:0000313" key="1">
    <source>
        <dbReference type="EMBL" id="ALS03091.1"/>
    </source>
</evidence>
<dbReference type="KEGG" id="ess:ATZ33_17425"/>